<feature type="region of interest" description="Disordered" evidence="1">
    <location>
        <begin position="49"/>
        <end position="68"/>
    </location>
</feature>
<keyword evidence="3" id="KW-1185">Reference proteome</keyword>
<dbReference type="EMBL" id="OZ034816">
    <property type="protein sequence ID" value="CAL1377862.1"/>
    <property type="molecule type" value="Genomic_DNA"/>
</dbReference>
<sequence length="68" mass="7946">MRRLGSAFDSSLKHRNFEDRIGRGALDLEISGALASRWCTTLRGTRSLGVRTEARTSSKRNRRRWRRR</sequence>
<reference evidence="2 3" key="1">
    <citation type="submission" date="2024-04" db="EMBL/GenBank/DDBJ databases">
        <authorList>
            <person name="Fracassetti M."/>
        </authorList>
    </citation>
    <scope>NUCLEOTIDE SEQUENCE [LARGE SCALE GENOMIC DNA]</scope>
</reference>
<dbReference type="Proteomes" id="UP001497516">
    <property type="component" value="Chromosome 3"/>
</dbReference>
<evidence type="ECO:0000313" key="3">
    <source>
        <dbReference type="Proteomes" id="UP001497516"/>
    </source>
</evidence>
<gene>
    <name evidence="2" type="ORF">LTRI10_LOCUS19483</name>
</gene>
<name>A0AAV2DWD1_9ROSI</name>
<feature type="compositionally biased region" description="Basic residues" evidence="1">
    <location>
        <begin position="57"/>
        <end position="68"/>
    </location>
</feature>
<protein>
    <submittedName>
        <fullName evidence="2">Uncharacterized protein</fullName>
    </submittedName>
</protein>
<organism evidence="2 3">
    <name type="scientific">Linum trigynum</name>
    <dbReference type="NCBI Taxonomy" id="586398"/>
    <lineage>
        <taxon>Eukaryota</taxon>
        <taxon>Viridiplantae</taxon>
        <taxon>Streptophyta</taxon>
        <taxon>Embryophyta</taxon>
        <taxon>Tracheophyta</taxon>
        <taxon>Spermatophyta</taxon>
        <taxon>Magnoliopsida</taxon>
        <taxon>eudicotyledons</taxon>
        <taxon>Gunneridae</taxon>
        <taxon>Pentapetalae</taxon>
        <taxon>rosids</taxon>
        <taxon>fabids</taxon>
        <taxon>Malpighiales</taxon>
        <taxon>Linaceae</taxon>
        <taxon>Linum</taxon>
    </lineage>
</organism>
<dbReference type="AlphaFoldDB" id="A0AAV2DWD1"/>
<proteinExistence type="predicted"/>
<evidence type="ECO:0000313" key="2">
    <source>
        <dbReference type="EMBL" id="CAL1377862.1"/>
    </source>
</evidence>
<accession>A0AAV2DWD1</accession>
<evidence type="ECO:0000256" key="1">
    <source>
        <dbReference type="SAM" id="MobiDB-lite"/>
    </source>
</evidence>